<feature type="binding site" evidence="6">
    <location>
        <begin position="15"/>
        <end position="20"/>
    </location>
    <ligand>
        <name>FAD</name>
        <dbReference type="ChEBI" id="CHEBI:57692"/>
    </ligand>
</feature>
<dbReference type="PIRSF" id="PIRSF000171">
    <property type="entry name" value="SDHA_APRA_LASPO"/>
    <property type="match status" value="1"/>
</dbReference>
<accession>A0A3N1CNJ5</accession>
<dbReference type="InterPro" id="IPR037099">
    <property type="entry name" value="Fum_R/Succ_DH_flav-like_C_sf"/>
</dbReference>
<dbReference type="SUPFAM" id="SSF51905">
    <property type="entry name" value="FAD/NAD(P)-binding domain"/>
    <property type="match status" value="1"/>
</dbReference>
<keyword evidence="4" id="KW-0560">Oxidoreductase</keyword>
<organism evidence="9 10">
    <name type="scientific">Actinocorallia herbida</name>
    <dbReference type="NCBI Taxonomy" id="58109"/>
    <lineage>
        <taxon>Bacteria</taxon>
        <taxon>Bacillati</taxon>
        <taxon>Actinomycetota</taxon>
        <taxon>Actinomycetes</taxon>
        <taxon>Streptosporangiales</taxon>
        <taxon>Thermomonosporaceae</taxon>
        <taxon>Actinocorallia</taxon>
    </lineage>
</organism>
<name>A0A3N1CNJ5_9ACTN</name>
<feature type="binding site" evidence="6">
    <location>
        <position position="388"/>
    </location>
    <ligand>
        <name>FAD</name>
        <dbReference type="ChEBI" id="CHEBI:57692"/>
    </ligand>
</feature>
<evidence type="ECO:0000259" key="8">
    <source>
        <dbReference type="Pfam" id="PF02910"/>
    </source>
</evidence>
<dbReference type="SUPFAM" id="SSF46977">
    <property type="entry name" value="Succinate dehydrogenase/fumarate reductase flavoprotein C-terminal domain"/>
    <property type="match status" value="1"/>
</dbReference>
<feature type="binding site" evidence="6">
    <location>
        <position position="423"/>
    </location>
    <ligand>
        <name>substrate</name>
    </ligand>
</feature>
<comment type="cofactor">
    <cofactor evidence="1 6">
        <name>FAD</name>
        <dbReference type="ChEBI" id="CHEBI:57692"/>
    </cofactor>
</comment>
<dbReference type="OrthoDB" id="9805351at2"/>
<keyword evidence="10" id="KW-1185">Reference proteome</keyword>
<evidence type="ECO:0000313" key="9">
    <source>
        <dbReference type="EMBL" id="ROO82853.1"/>
    </source>
</evidence>
<feature type="domain" description="FAD-dependent oxidoreductase 2 FAD-binding" evidence="7">
    <location>
        <begin position="10"/>
        <end position="429"/>
    </location>
</feature>
<dbReference type="Gene3D" id="3.50.50.60">
    <property type="entry name" value="FAD/NAD(P)-binding domain"/>
    <property type="match status" value="1"/>
</dbReference>
<dbReference type="AlphaFoldDB" id="A0A3N1CNJ5"/>
<evidence type="ECO:0000256" key="4">
    <source>
        <dbReference type="ARBA" id="ARBA00023002"/>
    </source>
</evidence>
<dbReference type="Pfam" id="PF00890">
    <property type="entry name" value="FAD_binding_2"/>
    <property type="match status" value="1"/>
</dbReference>
<evidence type="ECO:0000256" key="1">
    <source>
        <dbReference type="ARBA" id="ARBA00001974"/>
    </source>
</evidence>
<reference evidence="9 10" key="1">
    <citation type="submission" date="2018-11" db="EMBL/GenBank/DDBJ databases">
        <title>Sequencing the genomes of 1000 actinobacteria strains.</title>
        <authorList>
            <person name="Klenk H.-P."/>
        </authorList>
    </citation>
    <scope>NUCLEOTIDE SEQUENCE [LARGE SCALE GENOMIC DNA]</scope>
    <source>
        <strain evidence="9 10">DSM 44254</strain>
    </source>
</reference>
<dbReference type="Gene3D" id="1.20.58.100">
    <property type="entry name" value="Fumarate reductase/succinate dehydrogenase flavoprotein-like, C-terminal domain"/>
    <property type="match status" value="1"/>
</dbReference>
<dbReference type="InterPro" id="IPR015939">
    <property type="entry name" value="Fum_Rdtase/Succ_DH_flav-like_C"/>
</dbReference>
<dbReference type="InterPro" id="IPR030664">
    <property type="entry name" value="SdhA/FrdA/AprA"/>
</dbReference>
<feature type="binding site" evidence="6">
    <location>
        <begin position="38"/>
        <end position="53"/>
    </location>
    <ligand>
        <name>FAD</name>
        <dbReference type="ChEBI" id="CHEBI:57692"/>
    </ligand>
</feature>
<dbReference type="FunFam" id="3.90.700.10:FF:000005">
    <property type="entry name" value="Succinate dehydrogenase flavoprotein subunit"/>
    <property type="match status" value="1"/>
</dbReference>
<dbReference type="PANTHER" id="PTHR11632">
    <property type="entry name" value="SUCCINATE DEHYDROGENASE 2 FLAVOPROTEIN SUBUNIT"/>
    <property type="match status" value="1"/>
</dbReference>
<feature type="binding site" evidence="6">
    <location>
        <begin position="428"/>
        <end position="429"/>
    </location>
    <ligand>
        <name>FAD</name>
        <dbReference type="ChEBI" id="CHEBI:57692"/>
    </ligand>
</feature>
<feature type="binding site" evidence="6">
    <location>
        <position position="228"/>
    </location>
    <ligand>
        <name>FAD</name>
        <dbReference type="ChEBI" id="CHEBI:57692"/>
    </ligand>
</feature>
<evidence type="ECO:0000259" key="7">
    <source>
        <dbReference type="Pfam" id="PF00890"/>
    </source>
</evidence>
<dbReference type="Gene3D" id="3.90.700.10">
    <property type="entry name" value="Succinate dehydrogenase/fumarate reductase flavoprotein, catalytic domain"/>
    <property type="match status" value="1"/>
</dbReference>
<dbReference type="RefSeq" id="WP_123661823.1">
    <property type="nucleotide sequence ID" value="NZ_RJKE01000001.1"/>
</dbReference>
<dbReference type="SUPFAM" id="SSF56425">
    <property type="entry name" value="Succinate dehydrogenase/fumarate reductase flavoprotein, catalytic domain"/>
    <property type="match status" value="1"/>
</dbReference>
<evidence type="ECO:0000313" key="10">
    <source>
        <dbReference type="Proteomes" id="UP000272400"/>
    </source>
</evidence>
<keyword evidence="3 6" id="KW-0274">FAD</keyword>
<feature type="active site" description="Proton acceptor" evidence="5">
    <location>
        <position position="322"/>
    </location>
</feature>
<sequence length="627" mass="68053">MTELERHSYDVVVIGAGGAGLRAAIEARLRGKKVAVISKSLFGKAHTVMAEGGAAAAMGNVNSNDNWQVHFRDTMRGGKFLNSWRMAELHAKEAPERVWELEAWGALFDRTKDGKISQRNFGGHSYPRLAHVGDRTGLELIRTTQQKIVSLQQEDHAEFGDYEARIKVWAETTVTKLLKDGDRICGAFAYVRETGKFVVFEAPAIVLATGGIGKAFKVTSNSWEYTGDGHALALLAGATLLNMEFIQFHPTGMVWPPSVKGILVTESVRGDGGVLTNSEGERFMFNYVPDVFKDQYATTPEEGDRWYTDADNNRRPPELLPRDEVARAINSEVKAGRGSPQGGVFLDVSSRLPAEQIIKKLPSMHHQFKELADVDITKEPMQVGPTCHYVMGGVEVDPDTGAASVPGLFAAGECSGGMHGSNRLGGNSLTDLLVFGRRAGGGAVDYLEGLAEPPAVPDAEVEAAQAEALAPFARPDGENPYAVHADLQATMNELVGIIRTESELQAALESLVKLRDRVSGVGVKDAGPGGRGYHPGWHLALDLRNMLLVSECVAKAALERQESRGGHTREDYPGMSAEWRKVNLVCSLSGDGGVALTHQPLVPMRTDLLELFETSELKKYLTEEELP</sequence>
<comment type="caution">
    <text evidence="9">The sequence shown here is derived from an EMBL/GenBank/DDBJ whole genome shotgun (WGS) entry which is preliminary data.</text>
</comment>
<gene>
    <name evidence="9" type="ORF">EDD29_0338</name>
</gene>
<dbReference type="NCBIfam" id="NF005866">
    <property type="entry name" value="PRK07803.1"/>
    <property type="match status" value="1"/>
</dbReference>
<dbReference type="Pfam" id="PF02910">
    <property type="entry name" value="Succ_DH_flav_C"/>
    <property type="match status" value="1"/>
</dbReference>
<dbReference type="EMBL" id="RJKE01000001">
    <property type="protein sequence ID" value="ROO82853.1"/>
    <property type="molecule type" value="Genomic_DNA"/>
</dbReference>
<feature type="binding site" evidence="6">
    <location>
        <position position="265"/>
    </location>
    <ligand>
        <name>substrate</name>
    </ligand>
</feature>
<dbReference type="Proteomes" id="UP000272400">
    <property type="component" value="Unassembled WGS sequence"/>
</dbReference>
<protein>
    <submittedName>
        <fullName evidence="9">Succinate dehydrogenase / fumarate reductase flavoprotein subunit</fullName>
    </submittedName>
</protein>
<dbReference type="GO" id="GO:0033765">
    <property type="term" value="F:steroid dehydrogenase activity, acting on the CH-CH group of donors"/>
    <property type="evidence" value="ECO:0007669"/>
    <property type="project" value="UniProtKB-ARBA"/>
</dbReference>
<dbReference type="PRINTS" id="PR00368">
    <property type="entry name" value="FADPNR"/>
</dbReference>
<evidence type="ECO:0000256" key="6">
    <source>
        <dbReference type="PIRSR" id="PIRSR630664-51"/>
    </source>
</evidence>
<dbReference type="InterPro" id="IPR036188">
    <property type="entry name" value="FAD/NAD-bd_sf"/>
</dbReference>
<proteinExistence type="predicted"/>
<keyword evidence="2 6" id="KW-0285">Flavoprotein</keyword>
<dbReference type="InterPro" id="IPR027477">
    <property type="entry name" value="Succ_DH/fumarate_Rdtase_cat_sf"/>
</dbReference>
<dbReference type="FunFam" id="3.50.50.60:FF:000026">
    <property type="entry name" value="Succinate dehydrogenase flavoprotein subunit"/>
    <property type="match status" value="1"/>
</dbReference>
<feature type="binding site" evidence="6">
    <location>
        <position position="413"/>
    </location>
    <ligand>
        <name>FAD</name>
        <dbReference type="ChEBI" id="CHEBI:57692"/>
    </ligand>
</feature>
<evidence type="ECO:0000256" key="3">
    <source>
        <dbReference type="ARBA" id="ARBA00022827"/>
    </source>
</evidence>
<dbReference type="PANTHER" id="PTHR11632:SF51">
    <property type="entry name" value="SUCCINATE DEHYDROGENASE [UBIQUINONE] FLAVOPROTEIN SUBUNIT, MITOCHONDRIAL"/>
    <property type="match status" value="1"/>
</dbReference>
<dbReference type="InterPro" id="IPR003953">
    <property type="entry name" value="FAD-dep_OxRdtase_2_FAD-bd"/>
</dbReference>
<evidence type="ECO:0000256" key="5">
    <source>
        <dbReference type="PIRSR" id="PIRSR000171-1"/>
    </source>
</evidence>
<feature type="domain" description="Fumarate reductase/succinate dehydrogenase flavoprotein-like C-terminal" evidence="8">
    <location>
        <begin position="484"/>
        <end position="603"/>
    </location>
</feature>
<feature type="binding site" evidence="6">
    <location>
        <position position="249"/>
    </location>
    <ligand>
        <name>substrate</name>
    </ligand>
</feature>
<evidence type="ECO:0000256" key="2">
    <source>
        <dbReference type="ARBA" id="ARBA00022630"/>
    </source>
</evidence>